<evidence type="ECO:0008006" key="3">
    <source>
        <dbReference type="Google" id="ProtNLM"/>
    </source>
</evidence>
<dbReference type="Proteomes" id="UP001472677">
    <property type="component" value="Unassembled WGS sequence"/>
</dbReference>
<organism evidence="1 2">
    <name type="scientific">Hibiscus sabdariffa</name>
    <name type="common">roselle</name>
    <dbReference type="NCBI Taxonomy" id="183260"/>
    <lineage>
        <taxon>Eukaryota</taxon>
        <taxon>Viridiplantae</taxon>
        <taxon>Streptophyta</taxon>
        <taxon>Embryophyta</taxon>
        <taxon>Tracheophyta</taxon>
        <taxon>Spermatophyta</taxon>
        <taxon>Magnoliopsida</taxon>
        <taxon>eudicotyledons</taxon>
        <taxon>Gunneridae</taxon>
        <taxon>Pentapetalae</taxon>
        <taxon>rosids</taxon>
        <taxon>malvids</taxon>
        <taxon>Malvales</taxon>
        <taxon>Malvaceae</taxon>
        <taxon>Malvoideae</taxon>
        <taxon>Hibiscus</taxon>
    </lineage>
</organism>
<evidence type="ECO:0000313" key="2">
    <source>
        <dbReference type="Proteomes" id="UP001472677"/>
    </source>
</evidence>
<gene>
    <name evidence="1" type="ORF">V6N12_067887</name>
</gene>
<dbReference type="EMBL" id="JBBPBM010000005">
    <property type="protein sequence ID" value="KAK8583624.1"/>
    <property type="molecule type" value="Genomic_DNA"/>
</dbReference>
<proteinExistence type="predicted"/>
<accession>A0ABR2FP18</accession>
<comment type="caution">
    <text evidence="1">The sequence shown here is derived from an EMBL/GenBank/DDBJ whole genome shotgun (WGS) entry which is preliminary data.</text>
</comment>
<keyword evidence="2" id="KW-1185">Reference proteome</keyword>
<reference evidence="1 2" key="1">
    <citation type="journal article" date="2024" name="G3 (Bethesda)">
        <title>Genome assembly of Hibiscus sabdariffa L. provides insights into metabolisms of medicinal natural products.</title>
        <authorList>
            <person name="Kim T."/>
        </authorList>
    </citation>
    <scope>NUCLEOTIDE SEQUENCE [LARGE SCALE GENOMIC DNA]</scope>
    <source>
        <strain evidence="1">TK-2024</strain>
        <tissue evidence="1">Old leaves</tissue>
    </source>
</reference>
<sequence>MVVVGCYGAEGEGGGWFGWWFTVDLCVSEFGLRLGCKGGVAVVGSIVGNRLYRWGSGLSSGIGYVVTVVVLASRVTVDQVVMVGEGLVNRTDRWVESGWTGGVGFSGARPISRVNRMGC</sequence>
<evidence type="ECO:0000313" key="1">
    <source>
        <dbReference type="EMBL" id="KAK8583624.1"/>
    </source>
</evidence>
<protein>
    <recommendedName>
        <fullName evidence="3">Transmembrane protein</fullName>
    </recommendedName>
</protein>
<name>A0ABR2FP18_9ROSI</name>